<comment type="subcellular location">
    <subcellularLocation>
        <location evidence="1">Membrane</location>
        <topology evidence="1">Multi-pass membrane protein</topology>
    </subcellularLocation>
</comment>
<feature type="transmembrane region" description="Helical" evidence="7">
    <location>
        <begin position="307"/>
        <end position="326"/>
    </location>
</feature>
<feature type="transmembrane region" description="Helical" evidence="7">
    <location>
        <begin position="223"/>
        <end position="241"/>
    </location>
</feature>
<dbReference type="EMBL" id="KL217080">
    <property type="protein sequence ID" value="KFV73225.1"/>
    <property type="molecule type" value="Genomic_DNA"/>
</dbReference>
<evidence type="ECO:0000256" key="6">
    <source>
        <dbReference type="SAM" id="MobiDB-lite"/>
    </source>
</evidence>
<gene>
    <name evidence="8" type="ORF">N307_00369</name>
</gene>
<feature type="transmembrane region" description="Helical" evidence="7">
    <location>
        <begin position="185"/>
        <end position="211"/>
    </location>
</feature>
<reference evidence="8 9" key="1">
    <citation type="submission" date="2014-04" db="EMBL/GenBank/DDBJ databases">
        <title>Genome evolution of avian class.</title>
        <authorList>
            <person name="Zhang G."/>
            <person name="Li C."/>
        </authorList>
    </citation>
    <scope>NUCLEOTIDE SEQUENCE [LARGE SCALE GENOMIC DNA]</scope>
    <source>
        <strain evidence="8">BGI_N307</strain>
    </source>
</reference>
<dbReference type="Proteomes" id="UP000053875">
    <property type="component" value="Unassembled WGS sequence"/>
</dbReference>
<evidence type="ECO:0000256" key="3">
    <source>
        <dbReference type="ARBA" id="ARBA00022692"/>
    </source>
</evidence>
<feature type="compositionally biased region" description="Gly residues" evidence="6">
    <location>
        <begin position="342"/>
        <end position="358"/>
    </location>
</feature>
<dbReference type="Pfam" id="PF03348">
    <property type="entry name" value="Serinc"/>
    <property type="match status" value="2"/>
</dbReference>
<feature type="transmembrane region" description="Helical" evidence="7">
    <location>
        <begin position="115"/>
        <end position="135"/>
    </location>
</feature>
<evidence type="ECO:0000256" key="2">
    <source>
        <dbReference type="ARBA" id="ARBA00006665"/>
    </source>
</evidence>
<evidence type="ECO:0000256" key="5">
    <source>
        <dbReference type="ARBA" id="ARBA00023136"/>
    </source>
</evidence>
<protein>
    <submittedName>
        <fullName evidence="8">Serine incorporator 2</fullName>
    </submittedName>
</protein>
<feature type="transmembrane region" description="Helical" evidence="7">
    <location>
        <begin position="141"/>
        <end position="164"/>
    </location>
</feature>
<dbReference type="AlphaFoldDB" id="A0A093H1G4"/>
<comment type="similarity">
    <text evidence="2">Belongs to the TDE1 family.</text>
</comment>
<feature type="non-terminal residue" evidence="8">
    <location>
        <position position="1"/>
    </location>
</feature>
<feature type="transmembrane region" description="Helical" evidence="7">
    <location>
        <begin position="404"/>
        <end position="428"/>
    </location>
</feature>
<organism evidence="8 9">
    <name type="scientific">Dryobates pubescens</name>
    <name type="common">Downy woodpecker</name>
    <name type="synonym">Picoides pubescens</name>
    <dbReference type="NCBI Taxonomy" id="118200"/>
    <lineage>
        <taxon>Eukaryota</taxon>
        <taxon>Metazoa</taxon>
        <taxon>Chordata</taxon>
        <taxon>Craniata</taxon>
        <taxon>Vertebrata</taxon>
        <taxon>Euteleostomi</taxon>
        <taxon>Archelosauria</taxon>
        <taxon>Archosauria</taxon>
        <taxon>Dinosauria</taxon>
        <taxon>Saurischia</taxon>
        <taxon>Theropoda</taxon>
        <taxon>Coelurosauria</taxon>
        <taxon>Aves</taxon>
        <taxon>Neognathae</taxon>
        <taxon>Neoaves</taxon>
        <taxon>Telluraves</taxon>
        <taxon>Coraciimorphae</taxon>
        <taxon>Piciformes</taxon>
        <taxon>Picidae</taxon>
        <taxon>Dryobates</taxon>
    </lineage>
</organism>
<sequence length="434" mass="47251">SCLCGSAPCLLCGCCPSTKNSTVSRLLFTFFLFLGTLVSIIMITPGVEKELHKLPGFCEGSGSVLGIQTSVNCESFLGHKAVYRMGFAMAAFFFLFAAIMLCVRSSRDPRAAVQNGFWFFKFLVLVGITVGAFYIPDGTFTSVWFYFGVVGSFLFILIQLVLLIDFAHSWSQLWLRNADESNAKGWYAALCIITFIFYAASIAAIVLLYIYYTKPQGCTEGKVLISINLILCLIVSAVSILPKVQEAQPHSGLLQASLITLYTTYITWASLANVPNRSCNPTLLVRSSNSSAAATQPVTTWWDAPSIVGLVIFLLCTLFISFGSLTPRTLRAGAEKGDEAGEGSGEQGWGGAAEGPGGVQPAEEEAEGRAHCSLQLPERRLHCLFALFRPDESLQVLSSPWTAVWVKICSSWAGLLLYLWTLVAPLVLPDRDFS</sequence>
<proteinExistence type="inferred from homology"/>
<evidence type="ECO:0000313" key="9">
    <source>
        <dbReference type="Proteomes" id="UP000053875"/>
    </source>
</evidence>
<feature type="region of interest" description="Disordered" evidence="6">
    <location>
        <begin position="335"/>
        <end position="367"/>
    </location>
</feature>
<name>A0A093H1G4_DRYPU</name>
<feature type="transmembrane region" description="Helical" evidence="7">
    <location>
        <begin position="253"/>
        <end position="271"/>
    </location>
</feature>
<keyword evidence="9" id="KW-1185">Reference proteome</keyword>
<feature type="transmembrane region" description="Helical" evidence="7">
    <location>
        <begin position="26"/>
        <end position="47"/>
    </location>
</feature>
<keyword evidence="4 7" id="KW-1133">Transmembrane helix</keyword>
<dbReference type="PANTHER" id="PTHR10383">
    <property type="entry name" value="SERINE INCORPORATOR"/>
    <property type="match status" value="1"/>
</dbReference>
<evidence type="ECO:0000256" key="4">
    <source>
        <dbReference type="ARBA" id="ARBA00022989"/>
    </source>
</evidence>
<keyword evidence="3 7" id="KW-0812">Transmembrane</keyword>
<dbReference type="STRING" id="118200.A0A093H1G4"/>
<dbReference type="GO" id="GO:0016020">
    <property type="term" value="C:membrane"/>
    <property type="evidence" value="ECO:0007669"/>
    <property type="project" value="UniProtKB-SubCell"/>
</dbReference>
<dbReference type="InterPro" id="IPR005016">
    <property type="entry name" value="TDE1/TMS"/>
</dbReference>
<keyword evidence="5 7" id="KW-0472">Membrane</keyword>
<accession>A0A093H1G4</accession>
<evidence type="ECO:0000256" key="1">
    <source>
        <dbReference type="ARBA" id="ARBA00004141"/>
    </source>
</evidence>
<feature type="non-terminal residue" evidence="8">
    <location>
        <position position="434"/>
    </location>
</feature>
<feature type="transmembrane region" description="Helical" evidence="7">
    <location>
        <begin position="81"/>
        <end position="103"/>
    </location>
</feature>
<evidence type="ECO:0000256" key="7">
    <source>
        <dbReference type="SAM" id="Phobius"/>
    </source>
</evidence>
<dbReference type="PANTHER" id="PTHR10383:SF22">
    <property type="entry name" value="SERINE INCORPORATOR 2"/>
    <property type="match status" value="1"/>
</dbReference>
<evidence type="ECO:0000313" key="8">
    <source>
        <dbReference type="EMBL" id="KFV73225.1"/>
    </source>
</evidence>